<reference evidence="1 2" key="1">
    <citation type="submission" date="2019-11" db="EMBL/GenBank/DDBJ databases">
        <title>P. haliotis isolates from Z. marina roots.</title>
        <authorList>
            <person name="Cohen M."/>
            <person name="Jospin G."/>
            <person name="Eisen J.A."/>
            <person name="Coil D.A."/>
        </authorList>
    </citation>
    <scope>NUCLEOTIDE SEQUENCE [LARGE SCALE GENOMIC DNA]</scope>
    <source>
        <strain evidence="1 2">UCD-MCMsp1aY</strain>
    </source>
</reference>
<dbReference type="RefSeq" id="WP_155694670.1">
    <property type="nucleotide sequence ID" value="NZ_WOCD01000002.1"/>
</dbReference>
<comment type="caution">
    <text evidence="1">The sequence shown here is derived from an EMBL/GenBank/DDBJ whole genome shotgun (WGS) entry which is preliminary data.</text>
</comment>
<dbReference type="InterPro" id="IPR021241">
    <property type="entry name" value="CsiV"/>
</dbReference>
<sequence>MPKKQNFPKETWQLDGSFKVHLDHYLYLDANLNFRQKMTKMVDIDEVLAKESSLDASLLQNDLTNDVQNVLISAANKDKAVSEFNEFNEQGPSLTNDSSLLEIQYLQNFPFKQLRRTYSGDLHYLDHPKYGVLFQIRKYRH</sequence>
<evidence type="ECO:0000313" key="1">
    <source>
        <dbReference type="EMBL" id="MUH71680.1"/>
    </source>
</evidence>
<dbReference type="AlphaFoldDB" id="A0A6N8F9T0"/>
<keyword evidence="2" id="KW-1185">Reference proteome</keyword>
<accession>A0A6N8F9T0</accession>
<dbReference type="EMBL" id="WOCD01000002">
    <property type="protein sequence ID" value="MUH71680.1"/>
    <property type="molecule type" value="Genomic_DNA"/>
</dbReference>
<dbReference type="OrthoDB" id="5566524at2"/>
<protein>
    <submittedName>
        <fullName evidence="1">Uncharacterized protein</fullName>
    </submittedName>
</protein>
<organism evidence="1 2">
    <name type="scientific">Psychrosphaera haliotis</name>
    <dbReference type="NCBI Taxonomy" id="555083"/>
    <lineage>
        <taxon>Bacteria</taxon>
        <taxon>Pseudomonadati</taxon>
        <taxon>Pseudomonadota</taxon>
        <taxon>Gammaproteobacteria</taxon>
        <taxon>Alteromonadales</taxon>
        <taxon>Pseudoalteromonadaceae</taxon>
        <taxon>Psychrosphaera</taxon>
    </lineage>
</organism>
<evidence type="ECO:0000313" key="2">
    <source>
        <dbReference type="Proteomes" id="UP000439994"/>
    </source>
</evidence>
<dbReference type="Proteomes" id="UP000439994">
    <property type="component" value="Unassembled WGS sequence"/>
</dbReference>
<proteinExistence type="predicted"/>
<name>A0A6N8F9T0_9GAMM</name>
<dbReference type="Pfam" id="PF10972">
    <property type="entry name" value="CsiV"/>
    <property type="match status" value="1"/>
</dbReference>
<gene>
    <name evidence="1" type="ORF">GNP35_03760</name>
</gene>